<name>A0ABW4KNS7_9BURK</name>
<protein>
    <submittedName>
        <fullName evidence="1">DUF2783 domain-containing protein</fullName>
    </submittedName>
</protein>
<dbReference type="EMBL" id="JBHUEJ010000008">
    <property type="protein sequence ID" value="MFD1709670.1"/>
    <property type="molecule type" value="Genomic_DNA"/>
</dbReference>
<evidence type="ECO:0000313" key="1">
    <source>
        <dbReference type="EMBL" id="MFD1709670.1"/>
    </source>
</evidence>
<sequence>MSHAADTTMTASTSALSIPDLETVYDALATAIDQAGPDKAELFLVKLALLNANALGHPAVVQQHIQSALQDL</sequence>
<organism evidence="1 2">
    <name type="scientific">Ottowia flava</name>
    <dbReference type="NCBI Taxonomy" id="2675430"/>
    <lineage>
        <taxon>Bacteria</taxon>
        <taxon>Pseudomonadati</taxon>
        <taxon>Pseudomonadota</taxon>
        <taxon>Betaproteobacteria</taxon>
        <taxon>Burkholderiales</taxon>
        <taxon>Comamonadaceae</taxon>
        <taxon>Ottowia</taxon>
    </lineage>
</organism>
<reference evidence="2" key="1">
    <citation type="journal article" date="2019" name="Int. J. Syst. Evol. Microbiol.">
        <title>The Global Catalogue of Microorganisms (GCM) 10K type strain sequencing project: providing services to taxonomists for standard genome sequencing and annotation.</title>
        <authorList>
            <consortium name="The Broad Institute Genomics Platform"/>
            <consortium name="The Broad Institute Genome Sequencing Center for Infectious Disease"/>
            <person name="Wu L."/>
            <person name="Ma J."/>
        </authorList>
    </citation>
    <scope>NUCLEOTIDE SEQUENCE [LARGE SCALE GENOMIC DNA]</scope>
    <source>
        <strain evidence="2">LMG 29247</strain>
    </source>
</reference>
<gene>
    <name evidence="1" type="ORF">ACFSF0_03565</name>
</gene>
<dbReference type="Proteomes" id="UP001597304">
    <property type="component" value="Unassembled WGS sequence"/>
</dbReference>
<evidence type="ECO:0000313" key="2">
    <source>
        <dbReference type="Proteomes" id="UP001597304"/>
    </source>
</evidence>
<dbReference type="RefSeq" id="WP_377615040.1">
    <property type="nucleotide sequence ID" value="NZ_JBHUEJ010000008.1"/>
</dbReference>
<proteinExistence type="predicted"/>
<keyword evidence="2" id="KW-1185">Reference proteome</keyword>
<accession>A0ABW4KNS7</accession>
<comment type="caution">
    <text evidence="1">The sequence shown here is derived from an EMBL/GenBank/DDBJ whole genome shotgun (WGS) entry which is preliminary data.</text>
</comment>